<dbReference type="KEGG" id="ang:An01g05240"/>
<evidence type="ECO:0000313" key="1">
    <source>
        <dbReference type="RefSeq" id="XP_059599667.1"/>
    </source>
</evidence>
<accession>A0AAJ8BL44</accession>
<dbReference type="RefSeq" id="XP_059599667.1">
    <property type="nucleotide sequence ID" value="XM_059748025.1"/>
</dbReference>
<proteinExistence type="predicted"/>
<sequence>MRGEQWTGRKLPKRIRRYAGIHRAWHQIRVIQLSVRQLRLAGFQQAVRVAQASAGFLKKRLDKWIHWAGASPHPYIWWQLNNIGKRHLVYRVPTRWGEGKRTARSTVQVLDPVLQFGGRGPAEVVKSEQPSVTVHHPVLSVDGVETAHPNRWRAPIHWWADLSESVMRTHWNALDIRSDRPCPRRIILYPLNNNYYLQPPQKIGMERIRSTSIHSFIHPDHHVPILNILGLFRRPIIDNLETLSDGYYTGAIPLESAAPFIQKQIFSYTYRRPLKSPNFETKSG</sequence>
<organism evidence="1">
    <name type="scientific">Aspergillus niger</name>
    <dbReference type="NCBI Taxonomy" id="5061"/>
    <lineage>
        <taxon>Eukaryota</taxon>
        <taxon>Fungi</taxon>
        <taxon>Dikarya</taxon>
        <taxon>Ascomycota</taxon>
        <taxon>Pezizomycotina</taxon>
        <taxon>Eurotiomycetes</taxon>
        <taxon>Eurotiomycetidae</taxon>
        <taxon>Eurotiales</taxon>
        <taxon>Aspergillaceae</taxon>
        <taxon>Aspergillus</taxon>
        <taxon>Aspergillus subgen. Circumdati</taxon>
    </lineage>
</organism>
<reference evidence="1" key="2">
    <citation type="submission" date="2025-08" db="UniProtKB">
        <authorList>
            <consortium name="RefSeq"/>
        </authorList>
    </citation>
    <scope>IDENTIFICATION</scope>
</reference>
<protein>
    <submittedName>
        <fullName evidence="1">Uncharacterized protein</fullName>
    </submittedName>
</protein>
<name>A0AAJ8BL44_ASPNG</name>
<dbReference type="GeneID" id="84589948"/>
<dbReference type="AlphaFoldDB" id="A0AAJ8BL44"/>
<gene>
    <name evidence="1" type="ORF">An01g05240</name>
</gene>
<reference evidence="1" key="1">
    <citation type="submission" date="2025-02" db="EMBL/GenBank/DDBJ databases">
        <authorList>
            <consortium name="NCBI Genome Project"/>
        </authorList>
    </citation>
    <scope>NUCLEOTIDE SEQUENCE</scope>
</reference>
<dbReference type="VEuPathDB" id="FungiDB:An01g05240"/>